<evidence type="ECO:0000313" key="2">
    <source>
        <dbReference type="EMBL" id="MBY8337914.1"/>
    </source>
</evidence>
<sequence length="114" mass="12866">MARKHSKAGAYYEETSREDEEETAAPAPCWLCGRPLGKNIVLHHPVPKSRGGRDVVPMHPICQQTLIANFSNAELQRHALDVEAILLNPDMRKFVDWVAKKDPDFHASPAKKKR</sequence>
<reference evidence="2 3" key="1">
    <citation type="submission" date="2021-07" db="EMBL/GenBank/DDBJ databases">
        <title>Alteriqipengyuania abyssalis NZ-12B nov, sp.nov isolated from deep sea sponge in pacific ocean.</title>
        <authorList>
            <person name="Tareen S."/>
            <person name="Wink J."/>
        </authorList>
    </citation>
    <scope>NUCLEOTIDE SEQUENCE [LARGE SCALE GENOMIC DNA]</scope>
    <source>
        <strain evidence="2 3">NZ-12B</strain>
    </source>
</reference>
<accession>A0ABS7PFR5</accession>
<protein>
    <recommendedName>
        <fullName evidence="4">HNH endonuclease</fullName>
    </recommendedName>
</protein>
<evidence type="ECO:0000256" key="1">
    <source>
        <dbReference type="SAM" id="MobiDB-lite"/>
    </source>
</evidence>
<keyword evidence="3" id="KW-1185">Reference proteome</keyword>
<dbReference type="Proteomes" id="UP000759298">
    <property type="component" value="Unassembled WGS sequence"/>
</dbReference>
<evidence type="ECO:0008006" key="4">
    <source>
        <dbReference type="Google" id="ProtNLM"/>
    </source>
</evidence>
<organism evidence="2 3">
    <name type="scientific">Alteriqipengyuania abyssalis</name>
    <dbReference type="NCBI Taxonomy" id="2860200"/>
    <lineage>
        <taxon>Bacteria</taxon>
        <taxon>Pseudomonadati</taxon>
        <taxon>Pseudomonadota</taxon>
        <taxon>Alphaproteobacteria</taxon>
        <taxon>Sphingomonadales</taxon>
        <taxon>Erythrobacteraceae</taxon>
        <taxon>Alteriqipengyuania</taxon>
    </lineage>
</organism>
<feature type="region of interest" description="Disordered" evidence="1">
    <location>
        <begin position="1"/>
        <end position="24"/>
    </location>
</feature>
<comment type="caution">
    <text evidence="2">The sequence shown here is derived from an EMBL/GenBank/DDBJ whole genome shotgun (WGS) entry which is preliminary data.</text>
</comment>
<dbReference type="RefSeq" id="WP_222825401.1">
    <property type="nucleotide sequence ID" value="NZ_JAHWXP010000003.1"/>
</dbReference>
<gene>
    <name evidence="2" type="ORF">KYN89_12760</name>
</gene>
<proteinExistence type="predicted"/>
<evidence type="ECO:0000313" key="3">
    <source>
        <dbReference type="Proteomes" id="UP000759298"/>
    </source>
</evidence>
<dbReference type="EMBL" id="JAHWXP010000003">
    <property type="protein sequence ID" value="MBY8337914.1"/>
    <property type="molecule type" value="Genomic_DNA"/>
</dbReference>
<name>A0ABS7PFR5_9SPHN</name>